<name>M7T2N8_EUTLA</name>
<gene>
    <name evidence="3" type="ORF">UCREL1_2132</name>
</gene>
<feature type="compositionally biased region" description="Low complexity" evidence="2">
    <location>
        <begin position="283"/>
        <end position="307"/>
    </location>
</feature>
<dbReference type="EMBL" id="KB705773">
    <property type="protein sequence ID" value="EMR70837.1"/>
    <property type="molecule type" value="Genomic_DNA"/>
</dbReference>
<evidence type="ECO:0000256" key="1">
    <source>
        <dbReference type="SAM" id="Coils"/>
    </source>
</evidence>
<feature type="compositionally biased region" description="Basic residues" evidence="2">
    <location>
        <begin position="257"/>
        <end position="272"/>
    </location>
</feature>
<proteinExistence type="predicted"/>
<dbReference type="Proteomes" id="UP000012174">
    <property type="component" value="Unassembled WGS sequence"/>
</dbReference>
<reference evidence="4" key="1">
    <citation type="journal article" date="2013" name="Genome Announc.">
        <title>Draft genome sequence of the grapevine dieback fungus Eutypa lata UCR-EL1.</title>
        <authorList>
            <person name="Blanco-Ulate B."/>
            <person name="Rolshausen P.E."/>
            <person name="Cantu D."/>
        </authorList>
    </citation>
    <scope>NUCLEOTIDE SEQUENCE [LARGE SCALE GENOMIC DNA]</scope>
    <source>
        <strain evidence="4">UCR-EL1</strain>
    </source>
</reference>
<dbReference type="eggNOG" id="ENOG502SUXG">
    <property type="taxonomic scope" value="Eukaryota"/>
</dbReference>
<keyword evidence="4" id="KW-1185">Reference proteome</keyword>
<feature type="region of interest" description="Disordered" evidence="2">
    <location>
        <begin position="440"/>
        <end position="476"/>
    </location>
</feature>
<dbReference type="HOGENOM" id="CLU_002757_0_0_1"/>
<feature type="compositionally biased region" description="Acidic residues" evidence="2">
    <location>
        <begin position="461"/>
        <end position="476"/>
    </location>
</feature>
<sequence>MATIQSGTDGGPQCQALRLDDEQRCIEIATDAKQIFCTNTKRQLAANTFEDLNSVSEIRQVLEFLHAQFSLLDRVVMARVKHSKHFFPEQLDYGHKAFIDKLVQQRHTVENALNRLVKRYQQVAYHNEKWFKWVAERQQEQDANEEKLKKKVKLEAAMFRRHLRQVEERLERRRAKERKRRQDAELERAFQERLTLDDVSDDDDPIEDLVDDSRSRYIELIMHFLWMGDQDDEEESVMDFEEAAEALAQQTAVAGGSKKKSKSKSKSKKKKVKDPTEDDTKEAANTSSSTKSKASGSKGSATPAASSQPEPDKGKIETRGEMRERLRRGVDKDWSSMTGPQAVGTFQNPFKLQNKTAPIPGEEIRTLLDEIAEIKQLLFCRLLLSHSSLLPIALQSPSIEDFLANQDVAEADLRDICLRLENPSVQDIRDACADLMREADEPGEDNAQSTGTASDSVERSDEPEDWEDEYDPGLDADDFGAVDFGVVDDAKPKQERMKVTVCGKAIWNYASEKAMSRDGWLQFSIVAKDSSVDESIQLCRHWDEFYDLNSLALWNFFPAAKWSSWGGHQMNTQLLEKGLIPYFTSFDYGDDQIAGRSMSTISGDGPRQYRSNPRLEQRNYICAHMKRDDPVTRRFIQSCVMNTGDYLTFVRDAKTGRVITAPPEEERWFIREASTTQSRSLFSFDDDDDDNYVDKLRLNERFFKAVDSTRNWRFSFKEYYDIIIWDLVPNRPAISVYNVICESLLKAMRIHSYNEIYDHMEPLLRTLTRDKHTLRMRRVKPGEKVKTMWEIMMNDKERVTIVSYMSERHGGLAPNEETSVRAFYNESDAAENAILFPENAPEQDDDFGLLMQMADPKDTFRRRQLHKVLKGQYTRGVNAGLTPASVTLKEAPGVASEHKAMFGLIDPITSMPFLYSYAKDLLNNGGLGSDPSINMNFLTQLKNTGVLPSGKKQKPDINLWMEMLETRCNAFACREAFHRGDLEPGAQDRYREATELVNGIKNSEIITTKAATSTHKWAMFCLQILEWLKLRAEDYNGAPSMFDPRSPWPNCFIAQDLVQAYAMMALFFPDLDETEPVKCFLGSPEGQKYRGSMLIDQSTRAATLLPDRRTGTSFRQRPKSFWREWHALSYGNDYFADAYPMEGRVTLRPIIAQLYKAGVIKPAYAENEPTETAGFAVANTEPHRPTKKDLFICYENWGTGQSPSNLLDAKDWPNLLSRARQFSSARAGQGRFALLRLWSAPHFWPLMIGGTSIVGSQFLDSEGRIWEWRFMPKDYPFGEQGVHNVGNTAVAALEKALGRSAVADRVVHRGDLFLVMAPDERELLKYSVALALALQTRPWFREIDLWKSFVNVDLEFLERLDPAWWRF</sequence>
<keyword evidence="1" id="KW-0175">Coiled coil</keyword>
<accession>M7T2N8</accession>
<feature type="region of interest" description="Disordered" evidence="2">
    <location>
        <begin position="250"/>
        <end position="346"/>
    </location>
</feature>
<feature type="coiled-coil region" evidence="1">
    <location>
        <begin position="99"/>
        <end position="192"/>
    </location>
</feature>
<evidence type="ECO:0000313" key="4">
    <source>
        <dbReference type="Proteomes" id="UP000012174"/>
    </source>
</evidence>
<feature type="compositionally biased region" description="Polar residues" evidence="2">
    <location>
        <begin position="335"/>
        <end position="346"/>
    </location>
</feature>
<feature type="compositionally biased region" description="Basic and acidic residues" evidence="2">
    <location>
        <begin position="310"/>
        <end position="334"/>
    </location>
</feature>
<organism evidence="3 4">
    <name type="scientific">Eutypa lata (strain UCR-EL1)</name>
    <name type="common">Grapevine dieback disease fungus</name>
    <name type="synonym">Eutypa armeniacae</name>
    <dbReference type="NCBI Taxonomy" id="1287681"/>
    <lineage>
        <taxon>Eukaryota</taxon>
        <taxon>Fungi</taxon>
        <taxon>Dikarya</taxon>
        <taxon>Ascomycota</taxon>
        <taxon>Pezizomycotina</taxon>
        <taxon>Sordariomycetes</taxon>
        <taxon>Xylariomycetidae</taxon>
        <taxon>Xylariales</taxon>
        <taxon>Diatrypaceae</taxon>
        <taxon>Eutypa</taxon>
    </lineage>
</organism>
<evidence type="ECO:0000313" key="3">
    <source>
        <dbReference type="EMBL" id="EMR70837.1"/>
    </source>
</evidence>
<feature type="compositionally biased region" description="Polar residues" evidence="2">
    <location>
        <begin position="446"/>
        <end position="455"/>
    </location>
</feature>
<dbReference type="KEGG" id="ela:UCREL1_2132"/>
<evidence type="ECO:0000256" key="2">
    <source>
        <dbReference type="SAM" id="MobiDB-lite"/>
    </source>
</evidence>
<protein>
    <submittedName>
        <fullName evidence="3">Putative mfs allantoate protein</fullName>
    </submittedName>
</protein>
<dbReference type="OrthoDB" id="5326588at2759"/>